<dbReference type="Pfam" id="PF12796">
    <property type="entry name" value="Ank_2"/>
    <property type="match status" value="1"/>
</dbReference>
<dbReference type="PANTHER" id="PTHR11685">
    <property type="entry name" value="RBR FAMILY RING FINGER AND IBR DOMAIN-CONTAINING"/>
    <property type="match status" value="1"/>
</dbReference>
<dbReference type="InterPro" id="IPR002110">
    <property type="entry name" value="Ankyrin_rpt"/>
</dbReference>
<evidence type="ECO:0000256" key="3">
    <source>
        <dbReference type="ARBA" id="ARBA00012251"/>
    </source>
</evidence>
<evidence type="ECO:0000256" key="10">
    <source>
        <dbReference type="PROSITE-ProRule" id="PRU00023"/>
    </source>
</evidence>
<evidence type="ECO:0000256" key="1">
    <source>
        <dbReference type="ARBA" id="ARBA00001798"/>
    </source>
</evidence>
<dbReference type="GO" id="GO:0061630">
    <property type="term" value="F:ubiquitin protein ligase activity"/>
    <property type="evidence" value="ECO:0007669"/>
    <property type="project" value="UniProtKB-EC"/>
</dbReference>
<dbReference type="RefSeq" id="XP_007754426.1">
    <property type="nucleotide sequence ID" value="XM_007756236.1"/>
</dbReference>
<dbReference type="SUPFAM" id="SSF48403">
    <property type="entry name" value="Ankyrin repeat"/>
    <property type="match status" value="1"/>
</dbReference>
<dbReference type="HOGENOM" id="CLU_280595_0_0_1"/>
<dbReference type="SMART" id="SM00248">
    <property type="entry name" value="ANK"/>
    <property type="match status" value="3"/>
</dbReference>
<keyword evidence="6" id="KW-0677">Repeat</keyword>
<name>W9W118_9EURO</name>
<dbReference type="InterPro" id="IPR054694">
    <property type="entry name" value="Parkin-like_IBR"/>
</dbReference>
<dbReference type="Pfam" id="PF22605">
    <property type="entry name" value="IBR_2"/>
    <property type="match status" value="1"/>
</dbReference>
<dbReference type="PROSITE" id="PS51873">
    <property type="entry name" value="TRIAD"/>
    <property type="match status" value="1"/>
</dbReference>
<dbReference type="InterPro" id="IPR002867">
    <property type="entry name" value="IBR_dom"/>
</dbReference>
<evidence type="ECO:0000256" key="8">
    <source>
        <dbReference type="ARBA" id="ARBA00022786"/>
    </source>
</evidence>
<evidence type="ECO:0000313" key="12">
    <source>
        <dbReference type="EMBL" id="EXJ61772.1"/>
    </source>
</evidence>
<comment type="pathway">
    <text evidence="2">Protein modification; protein ubiquitination.</text>
</comment>
<feature type="repeat" description="ANK" evidence="10">
    <location>
        <begin position="689"/>
        <end position="721"/>
    </location>
</feature>
<accession>W9W118</accession>
<dbReference type="CDD" id="cd20335">
    <property type="entry name" value="BRcat_RBR"/>
    <property type="match status" value="1"/>
</dbReference>
<dbReference type="GeneID" id="19176811"/>
<dbReference type="PROSITE" id="PS50297">
    <property type="entry name" value="ANK_REP_REGION"/>
    <property type="match status" value="1"/>
</dbReference>
<dbReference type="Gene3D" id="1.25.40.20">
    <property type="entry name" value="Ankyrin repeat-containing domain"/>
    <property type="match status" value="2"/>
</dbReference>
<dbReference type="InterPro" id="IPR031127">
    <property type="entry name" value="E3_UB_ligase_RBR"/>
</dbReference>
<dbReference type="EMBL" id="AMGW01000002">
    <property type="protein sequence ID" value="EXJ61772.1"/>
    <property type="molecule type" value="Genomic_DNA"/>
</dbReference>
<dbReference type="CDD" id="cd20336">
    <property type="entry name" value="Rcat_RBR"/>
    <property type="match status" value="1"/>
</dbReference>
<dbReference type="SUPFAM" id="SSF57850">
    <property type="entry name" value="RING/U-box"/>
    <property type="match status" value="1"/>
</dbReference>
<protein>
    <recommendedName>
        <fullName evidence="3">RBR-type E3 ubiquitin transferase</fullName>
        <ecNumber evidence="3">2.3.2.31</ecNumber>
    </recommendedName>
</protein>
<sequence>MSCMEDEFFSDVVQRAFNHACLAHDHQVAVLLCTRSRCRLSITDVLTVLQQAIDELELEYISTLLGATSVSGSELEMLWKHVARQYSSEFLVILENLLKAGASGNSVVATLMNAIGINDERLVSLILAEWQAPRFLQQREEFDYQNRQPVWKPLKEMPETEYFTVLGRGLSIAVRLDQPRICKLLCTAGAPLVYRRKSLIELAIVLGSHRALDELLRYSTTRSEMQGIADFALLQAVVNNRPTWIAGLIELGGSVEAYGIEPLKAAAALEHIDMLNALLPYNQTLDGLQAVHQVLEKRLAEPKPNLEDLCAMFEQICTAGFDQAESFSNALLSLSGLRFAAVNHVGILISCGASVEYKEGECMIRTWRHGNVQLFPYLLAQCVQTSVATELLNKACEDYLRGGDNGFNLQGEGSLVVFGALLRREVSQESRDLSLDAIARLDPTDNACRYEVNTSEIIELLLENGARFIDGAGSPLYHVCRLSDKPKIHSLVLKSNPPVRSRFSALYHLFRNQDRSSSGGSNISQADDSLDQACLYNINFPASEAECVELEESDIISLLGAMLNPRGRGVGTTLMFSFFFMKGGLRLLAPRTCCDNDRNGVEQMFAAAIMNSDETRLERESAEQRIEFLLRVLQIDALNAAGVWSDTTGFALKEEALNRLLILSVQHERFSLVNTLVDSGADPNATDQDGRSALYMATVANSLGIMETLIEKGARENDGSLHIATCQQHHEAMHLLLQSEHSPGHCSPLFMEGTPLDAFLQFNHPRVAEDLFAVTLTVLLCDAELPSDFWTREPSPLSLALCGSSPYEMFRVLLNFLPVKVAELPLVRQDRFMLSILSLVEREDDIPLSDVQRVDLVARLEELELTRTYYAVEGEQPEDAVNVPEELEAPEIRARRRAWREKDCAVCSDKPEDRNAIHAALSPTCEANHGWDDDIICTDCLRGHLESQMFPQGNDRFPSAKVKCWAANCADMLGHSVLQEHATPERFVVYDASLAQLCLNDGANTVKCANSGCTGAAWLDEDEDKAITIVRCPVCAEDTCIQCNQLYDRHRDEPCPRGEEALGAERRRAEEAATAAVLATGKKCPKCRLPYERIEGCDHIVCGKDAHSRARSRGCGFEFCYMCGADYSAIRTEGNTAHARGCTHYA</sequence>
<dbReference type="GO" id="GO:0016567">
    <property type="term" value="P:protein ubiquitination"/>
    <property type="evidence" value="ECO:0007669"/>
    <property type="project" value="InterPro"/>
</dbReference>
<dbReference type="InterPro" id="IPR044066">
    <property type="entry name" value="TRIAD_supradom"/>
</dbReference>
<dbReference type="Gene3D" id="1.20.120.1750">
    <property type="match status" value="1"/>
</dbReference>
<dbReference type="Pfam" id="PF01485">
    <property type="entry name" value="IBR"/>
    <property type="match status" value="1"/>
</dbReference>
<organism evidence="12 13">
    <name type="scientific">Cladophialophora yegresii CBS 114405</name>
    <dbReference type="NCBI Taxonomy" id="1182544"/>
    <lineage>
        <taxon>Eukaryota</taxon>
        <taxon>Fungi</taxon>
        <taxon>Dikarya</taxon>
        <taxon>Ascomycota</taxon>
        <taxon>Pezizomycotina</taxon>
        <taxon>Eurotiomycetes</taxon>
        <taxon>Chaetothyriomycetidae</taxon>
        <taxon>Chaetothyriales</taxon>
        <taxon>Herpotrichiellaceae</taxon>
        <taxon>Cladophialophora</taxon>
    </lineage>
</organism>
<comment type="caution">
    <text evidence="12">The sequence shown here is derived from an EMBL/GenBank/DDBJ whole genome shotgun (WGS) entry which is preliminary data.</text>
</comment>
<evidence type="ECO:0000256" key="2">
    <source>
        <dbReference type="ARBA" id="ARBA00004906"/>
    </source>
</evidence>
<feature type="domain" description="RING-type" evidence="11">
    <location>
        <begin position="900"/>
        <end position="1146"/>
    </location>
</feature>
<dbReference type="AlphaFoldDB" id="W9W118"/>
<keyword evidence="5" id="KW-0479">Metal-binding</keyword>
<evidence type="ECO:0000313" key="13">
    <source>
        <dbReference type="Proteomes" id="UP000019473"/>
    </source>
</evidence>
<evidence type="ECO:0000256" key="4">
    <source>
        <dbReference type="ARBA" id="ARBA00022679"/>
    </source>
</evidence>
<keyword evidence="13" id="KW-1185">Reference proteome</keyword>
<dbReference type="EC" id="2.3.2.31" evidence="3"/>
<dbReference type="eggNOG" id="KOG1815">
    <property type="taxonomic scope" value="Eukaryota"/>
</dbReference>
<dbReference type="InterPro" id="IPR036770">
    <property type="entry name" value="Ankyrin_rpt-contain_sf"/>
</dbReference>
<evidence type="ECO:0000256" key="5">
    <source>
        <dbReference type="ARBA" id="ARBA00022723"/>
    </source>
</evidence>
<evidence type="ECO:0000259" key="11">
    <source>
        <dbReference type="PROSITE" id="PS51873"/>
    </source>
</evidence>
<keyword evidence="10" id="KW-0040">ANK repeat</keyword>
<evidence type="ECO:0000256" key="6">
    <source>
        <dbReference type="ARBA" id="ARBA00022737"/>
    </source>
</evidence>
<comment type="catalytic activity">
    <reaction evidence="1">
        <text>[E2 ubiquitin-conjugating enzyme]-S-ubiquitinyl-L-cysteine + [acceptor protein]-L-lysine = [E2 ubiquitin-conjugating enzyme]-L-cysteine + [acceptor protein]-N(6)-ubiquitinyl-L-lysine.</text>
        <dbReference type="EC" id="2.3.2.31"/>
    </reaction>
</comment>
<gene>
    <name evidence="12" type="ORF">A1O7_02202</name>
</gene>
<dbReference type="GO" id="GO:0008270">
    <property type="term" value="F:zinc ion binding"/>
    <property type="evidence" value="ECO:0007669"/>
    <property type="project" value="UniProtKB-KW"/>
</dbReference>
<proteinExistence type="predicted"/>
<reference evidence="12 13" key="1">
    <citation type="submission" date="2013-03" db="EMBL/GenBank/DDBJ databases">
        <title>The Genome Sequence of Cladophialophora yegresii CBS 114405.</title>
        <authorList>
            <consortium name="The Broad Institute Genomics Platform"/>
            <person name="Cuomo C."/>
            <person name="de Hoog S."/>
            <person name="Gorbushina A."/>
            <person name="Walker B."/>
            <person name="Young S.K."/>
            <person name="Zeng Q."/>
            <person name="Gargeya S."/>
            <person name="Fitzgerald M."/>
            <person name="Haas B."/>
            <person name="Abouelleil A."/>
            <person name="Allen A.W."/>
            <person name="Alvarado L."/>
            <person name="Arachchi H.M."/>
            <person name="Berlin A.M."/>
            <person name="Chapman S.B."/>
            <person name="Gainer-Dewar J."/>
            <person name="Goldberg J."/>
            <person name="Griggs A."/>
            <person name="Gujja S."/>
            <person name="Hansen M."/>
            <person name="Howarth C."/>
            <person name="Imamovic A."/>
            <person name="Ireland A."/>
            <person name="Larimer J."/>
            <person name="McCowan C."/>
            <person name="Murphy C."/>
            <person name="Pearson M."/>
            <person name="Poon T.W."/>
            <person name="Priest M."/>
            <person name="Roberts A."/>
            <person name="Saif S."/>
            <person name="Shea T."/>
            <person name="Sisk P."/>
            <person name="Sykes S."/>
            <person name="Wortman J."/>
            <person name="Nusbaum C."/>
            <person name="Birren B."/>
        </authorList>
    </citation>
    <scope>NUCLEOTIDE SEQUENCE [LARGE SCALE GENOMIC DNA]</scope>
    <source>
        <strain evidence="12 13">CBS 114405</strain>
    </source>
</reference>
<evidence type="ECO:0000256" key="9">
    <source>
        <dbReference type="ARBA" id="ARBA00022833"/>
    </source>
</evidence>
<keyword evidence="9" id="KW-0862">Zinc</keyword>
<dbReference type="VEuPathDB" id="FungiDB:A1O7_02202"/>
<dbReference type="STRING" id="1182544.W9W118"/>
<keyword evidence="8" id="KW-0833">Ubl conjugation pathway</keyword>
<keyword evidence="4" id="KW-0808">Transferase</keyword>
<dbReference type="Proteomes" id="UP000019473">
    <property type="component" value="Unassembled WGS sequence"/>
</dbReference>
<dbReference type="OrthoDB" id="3182339at2759"/>
<evidence type="ECO:0000256" key="7">
    <source>
        <dbReference type="ARBA" id="ARBA00022771"/>
    </source>
</evidence>
<keyword evidence="7" id="KW-0863">Zinc-finger</keyword>
<dbReference type="PROSITE" id="PS50088">
    <property type="entry name" value="ANK_REPEAT"/>
    <property type="match status" value="1"/>
</dbReference>